<evidence type="ECO:0000313" key="3">
    <source>
        <dbReference type="Proteomes" id="UP000327013"/>
    </source>
</evidence>
<organism evidence="2 3">
    <name type="scientific">Carpinus fangiana</name>
    <dbReference type="NCBI Taxonomy" id="176857"/>
    <lineage>
        <taxon>Eukaryota</taxon>
        <taxon>Viridiplantae</taxon>
        <taxon>Streptophyta</taxon>
        <taxon>Embryophyta</taxon>
        <taxon>Tracheophyta</taxon>
        <taxon>Spermatophyta</taxon>
        <taxon>Magnoliopsida</taxon>
        <taxon>eudicotyledons</taxon>
        <taxon>Gunneridae</taxon>
        <taxon>Pentapetalae</taxon>
        <taxon>rosids</taxon>
        <taxon>fabids</taxon>
        <taxon>Fagales</taxon>
        <taxon>Betulaceae</taxon>
        <taxon>Carpinus</taxon>
    </lineage>
</organism>
<evidence type="ECO:0000256" key="1">
    <source>
        <dbReference type="SAM" id="MobiDB-lite"/>
    </source>
</evidence>
<accession>A0A5N6R1M3</accession>
<evidence type="ECO:0000313" key="2">
    <source>
        <dbReference type="EMBL" id="KAE8023130.1"/>
    </source>
</evidence>
<gene>
    <name evidence="2" type="ORF">FH972_008873</name>
</gene>
<feature type="compositionally biased region" description="Pro residues" evidence="1">
    <location>
        <begin position="7"/>
        <end position="16"/>
    </location>
</feature>
<reference evidence="2 3" key="1">
    <citation type="submission" date="2019-06" db="EMBL/GenBank/DDBJ databases">
        <title>A chromosomal-level reference genome of Carpinus fangiana (Coryloideae, Betulaceae).</title>
        <authorList>
            <person name="Yang X."/>
            <person name="Wang Z."/>
            <person name="Zhang L."/>
            <person name="Hao G."/>
            <person name="Liu J."/>
            <person name="Yang Y."/>
        </authorList>
    </citation>
    <scope>NUCLEOTIDE SEQUENCE [LARGE SCALE GENOMIC DNA]</scope>
    <source>
        <strain evidence="2">Cfa_2016G</strain>
        <tissue evidence="2">Leaf</tissue>
    </source>
</reference>
<dbReference type="Proteomes" id="UP000327013">
    <property type="component" value="Chromosome 3"/>
</dbReference>
<protein>
    <submittedName>
        <fullName evidence="2">Uncharacterized protein</fullName>
    </submittedName>
</protein>
<sequence>MARSPSSTPPPAPSSPLPAMSRRNFSPKRPRSLPESVLSEAQCVATREIDSGTEVSAGSGEDDDVDVGVLVPA</sequence>
<proteinExistence type="predicted"/>
<feature type="region of interest" description="Disordered" evidence="1">
    <location>
        <begin position="1"/>
        <end position="73"/>
    </location>
</feature>
<dbReference type="AlphaFoldDB" id="A0A5N6R1M3"/>
<name>A0A5N6R1M3_9ROSI</name>
<dbReference type="EMBL" id="CM017323">
    <property type="protein sequence ID" value="KAE8023130.1"/>
    <property type="molecule type" value="Genomic_DNA"/>
</dbReference>
<keyword evidence="3" id="KW-1185">Reference proteome</keyword>